<organism evidence="2 3">
    <name type="scientific">Seminavis robusta</name>
    <dbReference type="NCBI Taxonomy" id="568900"/>
    <lineage>
        <taxon>Eukaryota</taxon>
        <taxon>Sar</taxon>
        <taxon>Stramenopiles</taxon>
        <taxon>Ochrophyta</taxon>
        <taxon>Bacillariophyta</taxon>
        <taxon>Bacillariophyceae</taxon>
        <taxon>Bacillariophycidae</taxon>
        <taxon>Naviculales</taxon>
        <taxon>Naviculaceae</taxon>
        <taxon>Seminavis</taxon>
    </lineage>
</organism>
<dbReference type="InterPro" id="IPR036865">
    <property type="entry name" value="CRAL-TRIO_dom_sf"/>
</dbReference>
<evidence type="ECO:0000313" key="2">
    <source>
        <dbReference type="EMBL" id="CAB9504385.1"/>
    </source>
</evidence>
<evidence type="ECO:0008006" key="4">
    <source>
        <dbReference type="Google" id="ProtNLM"/>
    </source>
</evidence>
<feature type="region of interest" description="Disordered" evidence="1">
    <location>
        <begin position="12"/>
        <end position="31"/>
    </location>
</feature>
<gene>
    <name evidence="2" type="ORF">SEMRO_195_G083250.1</name>
</gene>
<name>A0A9N8H9L0_9STRA</name>
<comment type="caution">
    <text evidence="2">The sequence shown here is derived from an EMBL/GenBank/DDBJ whole genome shotgun (WGS) entry which is preliminary data.</text>
</comment>
<dbReference type="OrthoDB" id="1434354at2759"/>
<keyword evidence="3" id="KW-1185">Reference proteome</keyword>
<feature type="compositionally biased region" description="Low complexity" evidence="1">
    <location>
        <begin position="15"/>
        <end position="31"/>
    </location>
</feature>
<dbReference type="Gene3D" id="3.40.525.10">
    <property type="entry name" value="CRAL-TRIO lipid binding domain"/>
    <property type="match status" value="1"/>
</dbReference>
<sequence length="375" mass="41770">MMMDDFLGQINGNDQQQQQQPNPFGMEPFGGAEAAAADPFGAFGFGNGGDNGGGPFLMDDDDHVFGGAVDAEFQMMDNSQHSIGDLFLSGHVSRCLQEKTSMMLSEEELRWARELKGALEASDMADVLTDMQIAQYAIVADGHILNALQRIHAMVAFQKEYDIDDSVAQGMECIEALLDQQDGVFLDVDTNPQTQESVIVVDVRAFNPKAALSVNRTGKGGAELHWKILARGYYYLYKAAQPSLASVRHGLFLVADCDGMGWENFDLESLQRIHAELFQAYPMRWKSIMAYNTGLVANVCWGLCKRLWSLEFRQALELGCQLVDTDASKPPRRMAEMYQQPNVAAVRKKVLRRVGELLGERDENEDEYDFPLVSQ</sequence>
<reference evidence="2" key="1">
    <citation type="submission" date="2020-06" db="EMBL/GenBank/DDBJ databases">
        <authorList>
            <consortium name="Plant Systems Biology data submission"/>
        </authorList>
    </citation>
    <scope>NUCLEOTIDE SEQUENCE</scope>
    <source>
        <strain evidence="2">D6</strain>
    </source>
</reference>
<accession>A0A9N8H9L0</accession>
<dbReference type="EMBL" id="CAICTM010000194">
    <property type="protein sequence ID" value="CAB9504385.1"/>
    <property type="molecule type" value="Genomic_DNA"/>
</dbReference>
<evidence type="ECO:0000256" key="1">
    <source>
        <dbReference type="SAM" id="MobiDB-lite"/>
    </source>
</evidence>
<proteinExistence type="predicted"/>
<dbReference type="SUPFAM" id="SSF52087">
    <property type="entry name" value="CRAL/TRIO domain"/>
    <property type="match status" value="1"/>
</dbReference>
<dbReference type="AlphaFoldDB" id="A0A9N8H9L0"/>
<protein>
    <recommendedName>
        <fullName evidence="4">CRAL-TRIO domain-containing protein</fullName>
    </recommendedName>
</protein>
<dbReference type="Proteomes" id="UP001153069">
    <property type="component" value="Unassembled WGS sequence"/>
</dbReference>
<evidence type="ECO:0000313" key="3">
    <source>
        <dbReference type="Proteomes" id="UP001153069"/>
    </source>
</evidence>